<keyword evidence="1" id="KW-1133">Transmembrane helix</keyword>
<evidence type="ECO:0000313" key="2">
    <source>
        <dbReference type="EMBL" id="CAG8668048.1"/>
    </source>
</evidence>
<name>A0A9N9E8X6_FUNMO</name>
<keyword evidence="1" id="KW-0812">Transmembrane</keyword>
<dbReference type="AlphaFoldDB" id="A0A9N9E8X6"/>
<protein>
    <submittedName>
        <fullName evidence="2">11175_t:CDS:1</fullName>
    </submittedName>
</protein>
<gene>
    <name evidence="2" type="ORF">FMOSSE_LOCUS12268</name>
</gene>
<proteinExistence type="predicted"/>
<sequence>MHRRRRNGWYHFILYSPSLILCIFSSGLFSALLLKEAGIKPDRVGRPELLDDLEVGTGSGFFQIRTPGLIKPVYCENSNLMKPEVR</sequence>
<evidence type="ECO:0000256" key="1">
    <source>
        <dbReference type="SAM" id="Phobius"/>
    </source>
</evidence>
<organism evidence="2 3">
    <name type="scientific">Funneliformis mosseae</name>
    <name type="common">Endomycorrhizal fungus</name>
    <name type="synonym">Glomus mosseae</name>
    <dbReference type="NCBI Taxonomy" id="27381"/>
    <lineage>
        <taxon>Eukaryota</taxon>
        <taxon>Fungi</taxon>
        <taxon>Fungi incertae sedis</taxon>
        <taxon>Mucoromycota</taxon>
        <taxon>Glomeromycotina</taxon>
        <taxon>Glomeromycetes</taxon>
        <taxon>Glomerales</taxon>
        <taxon>Glomeraceae</taxon>
        <taxon>Funneliformis</taxon>
    </lineage>
</organism>
<dbReference type="EMBL" id="CAJVPP010005635">
    <property type="protein sequence ID" value="CAG8668048.1"/>
    <property type="molecule type" value="Genomic_DNA"/>
</dbReference>
<feature type="transmembrane region" description="Helical" evidence="1">
    <location>
        <begin position="12"/>
        <end position="34"/>
    </location>
</feature>
<evidence type="ECO:0000313" key="3">
    <source>
        <dbReference type="Proteomes" id="UP000789375"/>
    </source>
</evidence>
<keyword evidence="3" id="KW-1185">Reference proteome</keyword>
<keyword evidence="1" id="KW-0472">Membrane</keyword>
<accession>A0A9N9E8X6</accession>
<comment type="caution">
    <text evidence="2">The sequence shown here is derived from an EMBL/GenBank/DDBJ whole genome shotgun (WGS) entry which is preliminary data.</text>
</comment>
<reference evidence="2" key="1">
    <citation type="submission" date="2021-06" db="EMBL/GenBank/DDBJ databases">
        <authorList>
            <person name="Kallberg Y."/>
            <person name="Tangrot J."/>
            <person name="Rosling A."/>
        </authorList>
    </citation>
    <scope>NUCLEOTIDE SEQUENCE</scope>
    <source>
        <strain evidence="2">87-6 pot B 2015</strain>
    </source>
</reference>
<dbReference type="Proteomes" id="UP000789375">
    <property type="component" value="Unassembled WGS sequence"/>
</dbReference>